<sequence>MQEEWTDLDDAYLEIFGEHPDAETKDADDNQTPSVDSTLPLTSGPRPRSSGWSGRPTRAP</sequence>
<evidence type="ECO:0000313" key="3">
    <source>
        <dbReference type="Proteomes" id="UP001501821"/>
    </source>
</evidence>
<feature type="region of interest" description="Disordered" evidence="1">
    <location>
        <begin position="1"/>
        <end position="60"/>
    </location>
</feature>
<dbReference type="EMBL" id="BAABAH010000005">
    <property type="protein sequence ID" value="GAA3817864.1"/>
    <property type="molecule type" value="Genomic_DNA"/>
</dbReference>
<comment type="caution">
    <text evidence="2">The sequence shown here is derived from an EMBL/GenBank/DDBJ whole genome shotgun (WGS) entry which is preliminary data.</text>
</comment>
<evidence type="ECO:0000313" key="2">
    <source>
        <dbReference type="EMBL" id="GAA3817864.1"/>
    </source>
</evidence>
<feature type="compositionally biased region" description="Polar residues" evidence="1">
    <location>
        <begin position="30"/>
        <end position="41"/>
    </location>
</feature>
<organism evidence="2 3">
    <name type="scientific">Nocardioides panacisoli</name>
    <dbReference type="NCBI Taxonomy" id="627624"/>
    <lineage>
        <taxon>Bacteria</taxon>
        <taxon>Bacillati</taxon>
        <taxon>Actinomycetota</taxon>
        <taxon>Actinomycetes</taxon>
        <taxon>Propionibacteriales</taxon>
        <taxon>Nocardioidaceae</taxon>
        <taxon>Nocardioides</taxon>
    </lineage>
</organism>
<accession>A0ABP7IGE6</accession>
<reference evidence="3" key="1">
    <citation type="journal article" date="2019" name="Int. J. Syst. Evol. Microbiol.">
        <title>The Global Catalogue of Microorganisms (GCM) 10K type strain sequencing project: providing services to taxonomists for standard genome sequencing and annotation.</title>
        <authorList>
            <consortium name="The Broad Institute Genomics Platform"/>
            <consortium name="The Broad Institute Genome Sequencing Center for Infectious Disease"/>
            <person name="Wu L."/>
            <person name="Ma J."/>
        </authorList>
    </citation>
    <scope>NUCLEOTIDE SEQUENCE [LARGE SCALE GENOMIC DNA]</scope>
    <source>
        <strain evidence="3">JCM 16953</strain>
    </source>
</reference>
<proteinExistence type="predicted"/>
<protein>
    <submittedName>
        <fullName evidence="2">Uncharacterized protein</fullName>
    </submittedName>
</protein>
<evidence type="ECO:0000256" key="1">
    <source>
        <dbReference type="SAM" id="MobiDB-lite"/>
    </source>
</evidence>
<gene>
    <name evidence="2" type="ORF">GCM10022242_19770</name>
</gene>
<feature type="compositionally biased region" description="Acidic residues" evidence="1">
    <location>
        <begin position="1"/>
        <end position="12"/>
    </location>
</feature>
<dbReference type="Proteomes" id="UP001501821">
    <property type="component" value="Unassembled WGS sequence"/>
</dbReference>
<feature type="compositionally biased region" description="Low complexity" evidence="1">
    <location>
        <begin position="43"/>
        <end position="60"/>
    </location>
</feature>
<feature type="compositionally biased region" description="Basic and acidic residues" evidence="1">
    <location>
        <begin position="16"/>
        <end position="28"/>
    </location>
</feature>
<keyword evidence="3" id="KW-1185">Reference proteome</keyword>
<name>A0ABP7IGE6_9ACTN</name>